<keyword evidence="3" id="KW-1185">Reference proteome</keyword>
<organism evidence="2 3">
    <name type="scientific">Gryllotalpicola reticulitermitis</name>
    <dbReference type="NCBI Taxonomy" id="1184153"/>
    <lineage>
        <taxon>Bacteria</taxon>
        <taxon>Bacillati</taxon>
        <taxon>Actinomycetota</taxon>
        <taxon>Actinomycetes</taxon>
        <taxon>Micrococcales</taxon>
        <taxon>Microbacteriaceae</taxon>
        <taxon>Gryllotalpicola</taxon>
    </lineage>
</organism>
<protein>
    <recommendedName>
        <fullName evidence="4">FHA domain-containing protein</fullName>
    </recommendedName>
</protein>
<name>A0ABV8Q7G8_9MICO</name>
<dbReference type="RefSeq" id="WP_390229445.1">
    <property type="nucleotide sequence ID" value="NZ_JBHSCN010000005.1"/>
</dbReference>
<evidence type="ECO:0000313" key="3">
    <source>
        <dbReference type="Proteomes" id="UP001595900"/>
    </source>
</evidence>
<proteinExistence type="predicted"/>
<evidence type="ECO:0000313" key="2">
    <source>
        <dbReference type="EMBL" id="MFC4244270.1"/>
    </source>
</evidence>
<feature type="transmembrane region" description="Helical" evidence="1">
    <location>
        <begin position="12"/>
        <end position="33"/>
    </location>
</feature>
<dbReference type="EMBL" id="JBHSCN010000005">
    <property type="protein sequence ID" value="MFC4244270.1"/>
    <property type="molecule type" value="Genomic_DNA"/>
</dbReference>
<sequence>MTFSHDLAPLLVFYVAVAVLAVLVWCLIVYLVLRLAITHGLRAHQRWIDDGKP</sequence>
<keyword evidence="1" id="KW-0812">Transmembrane</keyword>
<dbReference type="Proteomes" id="UP001595900">
    <property type="component" value="Unassembled WGS sequence"/>
</dbReference>
<accession>A0ABV8Q7G8</accession>
<keyword evidence="1" id="KW-0472">Membrane</keyword>
<reference evidence="3" key="1">
    <citation type="journal article" date="2019" name="Int. J. Syst. Evol. Microbiol.">
        <title>The Global Catalogue of Microorganisms (GCM) 10K type strain sequencing project: providing services to taxonomists for standard genome sequencing and annotation.</title>
        <authorList>
            <consortium name="The Broad Institute Genomics Platform"/>
            <consortium name="The Broad Institute Genome Sequencing Center for Infectious Disease"/>
            <person name="Wu L."/>
            <person name="Ma J."/>
        </authorList>
    </citation>
    <scope>NUCLEOTIDE SEQUENCE [LARGE SCALE GENOMIC DNA]</scope>
    <source>
        <strain evidence="3">CGMCC 1.10363</strain>
    </source>
</reference>
<gene>
    <name evidence="2" type="ORF">ACFOYW_12880</name>
</gene>
<keyword evidence="1" id="KW-1133">Transmembrane helix</keyword>
<comment type="caution">
    <text evidence="2">The sequence shown here is derived from an EMBL/GenBank/DDBJ whole genome shotgun (WGS) entry which is preliminary data.</text>
</comment>
<evidence type="ECO:0000256" key="1">
    <source>
        <dbReference type="SAM" id="Phobius"/>
    </source>
</evidence>
<evidence type="ECO:0008006" key="4">
    <source>
        <dbReference type="Google" id="ProtNLM"/>
    </source>
</evidence>